<evidence type="ECO:0000256" key="2">
    <source>
        <dbReference type="ARBA" id="ARBA00023002"/>
    </source>
</evidence>
<feature type="domain" description="Aldehyde dehydrogenase" evidence="5">
    <location>
        <begin position="206"/>
        <end position="661"/>
    </location>
</feature>
<dbReference type="FunCoup" id="A5E606">
    <property type="interactions" value="438"/>
</dbReference>
<dbReference type="HOGENOM" id="CLU_005391_3_1_1"/>
<dbReference type="VEuPathDB" id="FungiDB:LELG_05045"/>
<feature type="compositionally biased region" description="Low complexity" evidence="4">
    <location>
        <begin position="162"/>
        <end position="176"/>
    </location>
</feature>
<dbReference type="GO" id="GO:0006081">
    <property type="term" value="P:aldehyde metabolic process"/>
    <property type="evidence" value="ECO:0007669"/>
    <property type="project" value="InterPro"/>
</dbReference>
<feature type="compositionally biased region" description="Basic residues" evidence="4">
    <location>
        <begin position="28"/>
        <end position="39"/>
    </location>
</feature>
<dbReference type="Proteomes" id="UP000001996">
    <property type="component" value="Unassembled WGS sequence"/>
</dbReference>
<dbReference type="Pfam" id="PF00171">
    <property type="entry name" value="Aldedh"/>
    <property type="match status" value="1"/>
</dbReference>
<feature type="region of interest" description="Disordered" evidence="4">
    <location>
        <begin position="1"/>
        <end position="205"/>
    </location>
</feature>
<feature type="compositionally biased region" description="Basic and acidic residues" evidence="4">
    <location>
        <begin position="137"/>
        <end position="152"/>
    </location>
</feature>
<organism evidence="6 7">
    <name type="scientific">Lodderomyces elongisporus (strain ATCC 11503 / CBS 2605 / JCM 1781 / NBRC 1676 / NRRL YB-4239)</name>
    <name type="common">Yeast</name>
    <name type="synonym">Saccharomyces elongisporus</name>
    <dbReference type="NCBI Taxonomy" id="379508"/>
    <lineage>
        <taxon>Eukaryota</taxon>
        <taxon>Fungi</taxon>
        <taxon>Dikarya</taxon>
        <taxon>Ascomycota</taxon>
        <taxon>Saccharomycotina</taxon>
        <taxon>Pichiomycetes</taxon>
        <taxon>Debaryomycetaceae</taxon>
        <taxon>Candida/Lodderomyces clade</taxon>
        <taxon>Lodderomyces</taxon>
    </lineage>
</organism>
<dbReference type="OMA" id="KMFGDNP"/>
<dbReference type="PANTHER" id="PTHR43570">
    <property type="entry name" value="ALDEHYDE DEHYDROGENASE"/>
    <property type="match status" value="1"/>
</dbReference>
<sequence>MGSSSDSTSNQKPSNNNTPTRIESTSAKIKRKLSIRKMKNSSSAAIEPPKLDQVLSSPELEPQTQQERVPQTSAKTNNTNNKPLASTPQSKKTEAKKSDLGKSQPISNGNSKLKPTPANTKNKVSSGENNIGYSKDGGTRVKVDRPNNDHNSKLTPNALVRSSASSTITATATATDADAERDSITTKVSSAAPSMSTTNGARGSEVNKDFKASEETTLEYTKVEDIEPGIARVHAGFRSGKTQSIQFRLNQLRNLYFAIKENQPAICHALSQDFHRVPSETINYEIATGLGELLYIMSQLHKWVKPEKVTDLPLNLSTSPVYIERIPLGVVLVIAAFNYPLFVSISPIVGAIAAGNTVVLKQSEATPHFSQLFTNILSKALDPEIFFPVNGAVPETTELLKQKVDKIIFTGSATVGKIIASKAAETLTPTILELGGKTPAFVLDDVKDKDLPTVARRIAWGRFANSGQTCIAVDYVFVAKSKHDKFVDALKKIVHEEFYSNINANDKNYTHLINQRAFNRIENIIKTTKGDIITGGDVNPKSLYVAPTVIDNATWSDSSMQAEIFGPILPILTYDDVETASNEVIANHDTPLALYIFTSGATSPRVNPQIKTIATKVRSGGMVINDVLMHIALHNAPFGGVGQSGYGAYHGKFSFLAFSHERTTIEQQLWNDWVIKARYPPHTNQKDKLVKTSQLSYGGRVWFARDGNVRKEGPTSFFNAWTGALGLAELVKDFIGASI</sequence>
<dbReference type="InterPro" id="IPR016162">
    <property type="entry name" value="Ald_DH_N"/>
</dbReference>
<dbReference type="InterPro" id="IPR015590">
    <property type="entry name" value="Aldehyde_DH_dom"/>
</dbReference>
<dbReference type="GeneID" id="5230798"/>
<evidence type="ECO:0000256" key="3">
    <source>
        <dbReference type="ARBA" id="ARBA00023027"/>
    </source>
</evidence>
<dbReference type="OrthoDB" id="440325at2759"/>
<dbReference type="CDD" id="cd07135">
    <property type="entry name" value="ALDH_F14-YMR110C"/>
    <property type="match status" value="1"/>
</dbReference>
<dbReference type="STRING" id="379508.A5E606"/>
<dbReference type="PANTHER" id="PTHR43570:SF16">
    <property type="entry name" value="ALDEHYDE DEHYDROGENASE TYPE III, ISOFORM Q"/>
    <property type="match status" value="1"/>
</dbReference>
<protein>
    <recommendedName>
        <fullName evidence="5">Aldehyde dehydrogenase domain-containing protein</fullName>
    </recommendedName>
</protein>
<dbReference type="GO" id="GO:0004029">
    <property type="term" value="F:aldehyde dehydrogenase (NAD+) activity"/>
    <property type="evidence" value="ECO:0007669"/>
    <property type="project" value="TreeGrafter"/>
</dbReference>
<name>A5E606_LODEL</name>
<dbReference type="FunFam" id="3.40.309.10:FF:000025">
    <property type="entry name" value="Aldehyde dehydrogenase"/>
    <property type="match status" value="1"/>
</dbReference>
<evidence type="ECO:0000313" key="6">
    <source>
        <dbReference type="EMBL" id="EDK46864.1"/>
    </source>
</evidence>
<keyword evidence="3" id="KW-0520">NAD</keyword>
<dbReference type="Gene3D" id="3.40.309.10">
    <property type="entry name" value="Aldehyde Dehydrogenase, Chain A, domain 2"/>
    <property type="match status" value="1"/>
</dbReference>
<feature type="compositionally biased region" description="Polar residues" evidence="4">
    <location>
        <begin position="62"/>
        <end position="90"/>
    </location>
</feature>
<dbReference type="PROSITE" id="PS00070">
    <property type="entry name" value="ALDEHYDE_DEHYDR_CYS"/>
    <property type="match status" value="1"/>
</dbReference>
<feature type="compositionally biased region" description="Polar residues" evidence="4">
    <location>
        <begin position="104"/>
        <end position="132"/>
    </location>
</feature>
<dbReference type="InterPro" id="IPR016163">
    <property type="entry name" value="Ald_DH_C"/>
</dbReference>
<gene>
    <name evidence="6" type="ORF">LELG_05045</name>
</gene>
<evidence type="ECO:0000256" key="1">
    <source>
        <dbReference type="ARBA" id="ARBA00009986"/>
    </source>
</evidence>
<dbReference type="InterPro" id="IPR016160">
    <property type="entry name" value="Ald_DH_CS_CYS"/>
</dbReference>
<feature type="compositionally biased region" description="Polar residues" evidence="4">
    <location>
        <begin position="185"/>
        <end position="201"/>
    </location>
</feature>
<comment type="similarity">
    <text evidence="1">Belongs to the aldehyde dehydrogenase family.</text>
</comment>
<dbReference type="InParanoid" id="A5E606"/>
<feature type="compositionally biased region" description="Basic and acidic residues" evidence="4">
    <location>
        <begin position="91"/>
        <end position="100"/>
    </location>
</feature>
<keyword evidence="7" id="KW-1185">Reference proteome</keyword>
<evidence type="ECO:0000259" key="5">
    <source>
        <dbReference type="Pfam" id="PF00171"/>
    </source>
</evidence>
<proteinExistence type="inferred from homology"/>
<dbReference type="FunFam" id="3.40.605.10:FF:000004">
    <property type="entry name" value="Aldehyde dehydrogenase"/>
    <property type="match status" value="1"/>
</dbReference>
<dbReference type="InterPro" id="IPR016161">
    <property type="entry name" value="Ald_DH/histidinol_DH"/>
</dbReference>
<dbReference type="eggNOG" id="KOG2456">
    <property type="taxonomic scope" value="Eukaryota"/>
</dbReference>
<accession>A5E606</accession>
<dbReference type="GO" id="GO:0005737">
    <property type="term" value="C:cytoplasm"/>
    <property type="evidence" value="ECO:0007669"/>
    <property type="project" value="TreeGrafter"/>
</dbReference>
<dbReference type="KEGG" id="lel:PVL30_005183"/>
<evidence type="ECO:0000256" key="4">
    <source>
        <dbReference type="SAM" id="MobiDB-lite"/>
    </source>
</evidence>
<dbReference type="AlphaFoldDB" id="A5E606"/>
<evidence type="ECO:0000313" key="7">
    <source>
        <dbReference type="Proteomes" id="UP000001996"/>
    </source>
</evidence>
<dbReference type="SUPFAM" id="SSF53720">
    <property type="entry name" value="ALDH-like"/>
    <property type="match status" value="1"/>
</dbReference>
<reference evidence="6 7" key="1">
    <citation type="journal article" date="2009" name="Nature">
        <title>Evolution of pathogenicity and sexual reproduction in eight Candida genomes.</title>
        <authorList>
            <person name="Butler G."/>
            <person name="Rasmussen M.D."/>
            <person name="Lin M.F."/>
            <person name="Santos M.A."/>
            <person name="Sakthikumar S."/>
            <person name="Munro C.A."/>
            <person name="Rheinbay E."/>
            <person name="Grabherr M."/>
            <person name="Forche A."/>
            <person name="Reedy J.L."/>
            <person name="Agrafioti I."/>
            <person name="Arnaud M.B."/>
            <person name="Bates S."/>
            <person name="Brown A.J."/>
            <person name="Brunke S."/>
            <person name="Costanzo M.C."/>
            <person name="Fitzpatrick D.A."/>
            <person name="de Groot P.W."/>
            <person name="Harris D."/>
            <person name="Hoyer L.L."/>
            <person name="Hube B."/>
            <person name="Klis F.M."/>
            <person name="Kodira C."/>
            <person name="Lennard N."/>
            <person name="Logue M.E."/>
            <person name="Martin R."/>
            <person name="Neiman A.M."/>
            <person name="Nikolaou E."/>
            <person name="Quail M.A."/>
            <person name="Quinn J."/>
            <person name="Santos M.C."/>
            <person name="Schmitzberger F.F."/>
            <person name="Sherlock G."/>
            <person name="Shah P."/>
            <person name="Silverstein K.A."/>
            <person name="Skrzypek M.S."/>
            <person name="Soll D."/>
            <person name="Staggs R."/>
            <person name="Stansfield I."/>
            <person name="Stumpf M.P."/>
            <person name="Sudbery P.E."/>
            <person name="Srikantha T."/>
            <person name="Zeng Q."/>
            <person name="Berman J."/>
            <person name="Berriman M."/>
            <person name="Heitman J."/>
            <person name="Gow N.A."/>
            <person name="Lorenz M.C."/>
            <person name="Birren B.W."/>
            <person name="Kellis M."/>
            <person name="Cuomo C.A."/>
        </authorList>
    </citation>
    <scope>NUCLEOTIDE SEQUENCE [LARGE SCALE GENOMIC DNA]</scope>
    <source>
        <strain evidence="7">ATCC 11503 / BCRC 21390 / CBS 2605 / JCM 1781 / NBRC 1676 / NRRL YB-4239</strain>
    </source>
</reference>
<dbReference type="EMBL" id="CH981531">
    <property type="protein sequence ID" value="EDK46864.1"/>
    <property type="molecule type" value="Genomic_DNA"/>
</dbReference>
<keyword evidence="2" id="KW-0560">Oxidoreductase</keyword>
<dbReference type="Gene3D" id="3.40.605.10">
    <property type="entry name" value="Aldehyde Dehydrogenase, Chain A, domain 1"/>
    <property type="match status" value="1"/>
</dbReference>
<dbReference type="InterPro" id="IPR012394">
    <property type="entry name" value="Aldehyde_DH_NAD(P)"/>
</dbReference>
<feature type="compositionally biased region" description="Polar residues" evidence="4">
    <location>
        <begin position="1"/>
        <end position="27"/>
    </location>
</feature>